<dbReference type="PANTHER" id="PTHR33026">
    <property type="entry name" value="OS06G0360600 PROTEIN"/>
    <property type="match status" value="1"/>
</dbReference>
<feature type="region of interest" description="Disordered" evidence="1">
    <location>
        <begin position="208"/>
        <end position="240"/>
    </location>
</feature>
<organism evidence="3">
    <name type="scientific">Oryza brachyantha</name>
    <name type="common">malo sina</name>
    <dbReference type="NCBI Taxonomy" id="4533"/>
    <lineage>
        <taxon>Eukaryota</taxon>
        <taxon>Viridiplantae</taxon>
        <taxon>Streptophyta</taxon>
        <taxon>Embryophyta</taxon>
        <taxon>Tracheophyta</taxon>
        <taxon>Spermatophyta</taxon>
        <taxon>Magnoliopsida</taxon>
        <taxon>Liliopsida</taxon>
        <taxon>Poales</taxon>
        <taxon>Poaceae</taxon>
        <taxon>BOP clade</taxon>
        <taxon>Oryzoideae</taxon>
        <taxon>Oryzeae</taxon>
        <taxon>Oryzinae</taxon>
        <taxon>Oryza</taxon>
    </lineage>
</organism>
<accession>J3NCS5</accession>
<feature type="domain" description="Transposase (putative) gypsy type" evidence="2">
    <location>
        <begin position="60"/>
        <end position="127"/>
    </location>
</feature>
<protein>
    <recommendedName>
        <fullName evidence="2">Transposase (putative) gypsy type domain-containing protein</fullName>
    </recommendedName>
</protein>
<keyword evidence="4" id="KW-1185">Reference proteome</keyword>
<evidence type="ECO:0000313" key="4">
    <source>
        <dbReference type="Proteomes" id="UP000006038"/>
    </source>
</evidence>
<name>J3NCS5_ORYBR</name>
<evidence type="ECO:0000313" key="3">
    <source>
        <dbReference type="EnsemblPlants" id="OB12G17830.1"/>
    </source>
</evidence>
<reference evidence="3" key="2">
    <citation type="submission" date="2013-04" db="UniProtKB">
        <authorList>
            <consortium name="EnsemblPlants"/>
        </authorList>
    </citation>
    <scope>IDENTIFICATION</scope>
</reference>
<dbReference type="eggNOG" id="ENOG502R4UP">
    <property type="taxonomic scope" value="Eukaryota"/>
</dbReference>
<evidence type="ECO:0000259" key="2">
    <source>
        <dbReference type="Pfam" id="PF04195"/>
    </source>
</evidence>
<dbReference type="InterPro" id="IPR007321">
    <property type="entry name" value="Transposase_28"/>
</dbReference>
<dbReference type="Pfam" id="PF04195">
    <property type="entry name" value="Transposase_28"/>
    <property type="match status" value="1"/>
</dbReference>
<evidence type="ECO:0000256" key="1">
    <source>
        <dbReference type="SAM" id="MobiDB-lite"/>
    </source>
</evidence>
<dbReference type="PANTHER" id="PTHR33026:SF7">
    <property type="entry name" value="OS03G0100275 PROTEIN"/>
    <property type="match status" value="1"/>
</dbReference>
<dbReference type="Proteomes" id="UP000006038">
    <property type="component" value="Chromosome 12"/>
</dbReference>
<reference evidence="3" key="1">
    <citation type="journal article" date="2013" name="Nat. Commun.">
        <title>Whole-genome sequencing of Oryza brachyantha reveals mechanisms underlying Oryza genome evolution.</title>
        <authorList>
            <person name="Chen J."/>
            <person name="Huang Q."/>
            <person name="Gao D."/>
            <person name="Wang J."/>
            <person name="Lang Y."/>
            <person name="Liu T."/>
            <person name="Li B."/>
            <person name="Bai Z."/>
            <person name="Luis Goicoechea J."/>
            <person name="Liang C."/>
            <person name="Chen C."/>
            <person name="Zhang W."/>
            <person name="Sun S."/>
            <person name="Liao Y."/>
            <person name="Zhang X."/>
            <person name="Yang L."/>
            <person name="Song C."/>
            <person name="Wang M."/>
            <person name="Shi J."/>
            <person name="Liu G."/>
            <person name="Liu J."/>
            <person name="Zhou H."/>
            <person name="Zhou W."/>
            <person name="Yu Q."/>
            <person name="An N."/>
            <person name="Chen Y."/>
            <person name="Cai Q."/>
            <person name="Wang B."/>
            <person name="Liu B."/>
            <person name="Min J."/>
            <person name="Huang Y."/>
            <person name="Wu H."/>
            <person name="Li Z."/>
            <person name="Zhang Y."/>
            <person name="Yin Y."/>
            <person name="Song W."/>
            <person name="Jiang J."/>
            <person name="Jackson S.A."/>
            <person name="Wing R.A."/>
            <person name="Wang J."/>
            <person name="Chen M."/>
        </authorList>
    </citation>
    <scope>NUCLEOTIDE SEQUENCE [LARGE SCALE GENOMIC DNA]</scope>
    <source>
        <strain evidence="3">cv. IRGC 101232</strain>
    </source>
</reference>
<dbReference type="AlphaFoldDB" id="J3NCS5"/>
<dbReference type="HOGENOM" id="CLU_564275_0_0_1"/>
<sequence>MPFAQVTSVELPPAAWQRSVVGDQEVMLLEKVRLLLAQAMVRWHPDSDEMFPTTHSDEFVVFASFFERGFSLPVSSFFWGLLDFYKLELHHLNPNFILQIYLFVYICEAFLGIPPHFNLFCHLFMVKPHPAKTLRGWGCQDPTARGVQEGDAVFYSSFPSIDATPQIGALMDLRLYAFGADIPTQTEDFPHPFNASFKHPVDRHQYLSHPPGRIMPKRKRVAEASTDESAAKKSAGNPDVELEVPGLQEEIDEPVTSQPPLPPWPFELMKQFLFQQGTQFHPLLYTKSGSPLLCLGRSGSRRSFRYTTIARPYSITPTLAWAWDKTPGVTERSLKEIHRDIPRLTESDFVPNPSPFTQRIQAHSDTKSQALRLLSPWITTLMEIEKDRAKVIARAKAVDNRQRKEIEAMSPRQNGALELGPSAPLVEEVLQGLCKVPLCFREVGRDSVKADTCQAFVIMKSLYPRVDFAAATKGFASTMTRRRP</sequence>
<dbReference type="EnsemblPlants" id="OB12G17830.1">
    <property type="protein sequence ID" value="OB12G17830.1"/>
    <property type="gene ID" value="OB12G17830"/>
</dbReference>
<dbReference type="Gramene" id="OB12G17830.1">
    <property type="protein sequence ID" value="OB12G17830.1"/>
    <property type="gene ID" value="OB12G17830"/>
</dbReference>
<proteinExistence type="predicted"/>